<dbReference type="InterPro" id="IPR002554">
    <property type="entry name" value="PP2A_B56"/>
</dbReference>
<dbReference type="Pfam" id="PF01603">
    <property type="entry name" value="B56"/>
    <property type="match status" value="1"/>
</dbReference>
<sequence>MSMKGLLKNFKRRISKDIPLTGSQNPPALQRGQSSGSQSNEWVPSKRDLLQPTPAFRDCQASERQALIVRKLKLCSVIFDFSPSDGGKDNMAKEMKRQILLELVDHISTTKAWFSELVLQEIITMIQINLFRALPPSPTEAAWDPEEDDPVLDPAWAHLQIIYEFLLRLVVSADTDPKLIKKYINGPFVLRILDLFMSEDPRERDYLKTVLHRIYGKFMSLRSFIRKAINNVFFTFIYDSERHNGVGELLEILGSIINGFALPLKDEHKRFLKNVLIPLHKVRMLALFHQQLAYCVTQFIDKDPLLAPTLILGILQYWPVTNSSKEVLFLNELEEILELTQPDQFQLVVEPLFRQIAKSIASPHFQVAERALFMWNNEYISSLTTDFRKKILPILYPALHANSKKHWNSTVHSLTFNVIRMFMEMDSELFDARSKKYTEETAALADSTKKHDDLWEQLEKQVAQQKKLVASGVA</sequence>
<dbReference type="PANTHER" id="PTHR10257">
    <property type="entry name" value="SERINE/THREONINE PROTEIN PHOSPHATASE 2A PP2A REGULATORY SUBUNIT B"/>
    <property type="match status" value="1"/>
</dbReference>
<dbReference type="GO" id="GO:0007165">
    <property type="term" value="P:signal transduction"/>
    <property type="evidence" value="ECO:0007669"/>
    <property type="project" value="InterPro"/>
</dbReference>
<feature type="compositionally biased region" description="Polar residues" evidence="2">
    <location>
        <begin position="21"/>
        <end position="42"/>
    </location>
</feature>
<dbReference type="PIRSF" id="PIRSF028043">
    <property type="entry name" value="PP2A_B56"/>
    <property type="match status" value="1"/>
</dbReference>
<dbReference type="InterPro" id="IPR016024">
    <property type="entry name" value="ARM-type_fold"/>
</dbReference>
<organism evidence="3">
    <name type="scientific">Spongospora subterranea</name>
    <dbReference type="NCBI Taxonomy" id="70186"/>
    <lineage>
        <taxon>Eukaryota</taxon>
        <taxon>Sar</taxon>
        <taxon>Rhizaria</taxon>
        <taxon>Endomyxa</taxon>
        <taxon>Phytomyxea</taxon>
        <taxon>Plasmodiophorida</taxon>
        <taxon>Plasmodiophoridae</taxon>
        <taxon>Spongospora</taxon>
    </lineage>
</organism>
<dbReference type="GO" id="GO:0000159">
    <property type="term" value="C:protein phosphatase type 2A complex"/>
    <property type="evidence" value="ECO:0007669"/>
    <property type="project" value="UniProtKB-UniRule"/>
</dbReference>
<dbReference type="GO" id="GO:0019888">
    <property type="term" value="F:protein phosphatase regulator activity"/>
    <property type="evidence" value="ECO:0007669"/>
    <property type="project" value="UniProtKB-UniRule"/>
</dbReference>
<reference evidence="3" key="1">
    <citation type="submission" date="2015-04" db="EMBL/GenBank/DDBJ databases">
        <title>The genome sequence of the plant pathogenic Rhizarian Plasmodiophora brassicae reveals insights in its biotrophic life cycle and the origin of chitin synthesis.</title>
        <authorList>
            <person name="Schwelm A."/>
            <person name="Fogelqvist J."/>
            <person name="Knaust A."/>
            <person name="Julke S."/>
            <person name="Lilja T."/>
            <person name="Dhandapani V."/>
            <person name="Bonilla-Rosso G."/>
            <person name="Karlsson M."/>
            <person name="Shevchenko A."/>
            <person name="Choi S.R."/>
            <person name="Kim H.G."/>
            <person name="Park J.Y."/>
            <person name="Lim Y.P."/>
            <person name="Ludwig-Muller J."/>
            <person name="Dixelius C."/>
        </authorList>
    </citation>
    <scope>NUCLEOTIDE SEQUENCE</scope>
    <source>
        <tissue evidence="3">Potato root galls</tissue>
    </source>
</reference>
<name>A0A0H5R4P3_9EUKA</name>
<evidence type="ECO:0000256" key="2">
    <source>
        <dbReference type="SAM" id="MobiDB-lite"/>
    </source>
</evidence>
<dbReference type="AlphaFoldDB" id="A0A0H5R4P3"/>
<evidence type="ECO:0000313" key="3">
    <source>
        <dbReference type="EMBL" id="CRZ09113.1"/>
    </source>
</evidence>
<comment type="similarity">
    <text evidence="1">Belongs to the phosphatase 2A regulatory subunit.</text>
</comment>
<accession>A0A0H5R4P3</accession>
<dbReference type="Gene3D" id="1.25.10.10">
    <property type="entry name" value="Leucine-rich Repeat Variant"/>
    <property type="match status" value="1"/>
</dbReference>
<evidence type="ECO:0000256" key="1">
    <source>
        <dbReference type="PIRNR" id="PIRNR028043"/>
    </source>
</evidence>
<dbReference type="SUPFAM" id="SSF48371">
    <property type="entry name" value="ARM repeat"/>
    <property type="match status" value="1"/>
</dbReference>
<protein>
    <recommendedName>
        <fullName evidence="1">Serine/threonine protein phosphatase 2A regulatory subunit</fullName>
    </recommendedName>
</protein>
<dbReference type="FunFam" id="1.25.10.10:FF:000331">
    <property type="entry name" value="Phosphoprotein phosphatase, putative"/>
    <property type="match status" value="1"/>
</dbReference>
<dbReference type="InterPro" id="IPR011989">
    <property type="entry name" value="ARM-like"/>
</dbReference>
<dbReference type="PANTHER" id="PTHR10257:SF3">
    <property type="entry name" value="SERINE_THREONINE-PROTEIN PHOSPHATASE 2A 56 KDA REGULATORY SUBUNIT GAMMA ISOFORM"/>
    <property type="match status" value="1"/>
</dbReference>
<feature type="region of interest" description="Disordered" evidence="2">
    <location>
        <begin position="17"/>
        <end position="47"/>
    </location>
</feature>
<proteinExistence type="inferred from homology"/>
<dbReference type="EMBL" id="HACM01008671">
    <property type="protein sequence ID" value="CRZ09113.1"/>
    <property type="molecule type" value="Transcribed_RNA"/>
</dbReference>